<reference evidence="1 2" key="1">
    <citation type="submission" date="2021-03" db="EMBL/GenBank/DDBJ databases">
        <title>Fibrella sp. HMF5036 genome sequencing and assembly.</title>
        <authorList>
            <person name="Kang H."/>
            <person name="Kim H."/>
            <person name="Bae S."/>
            <person name="Joh K."/>
        </authorList>
    </citation>
    <scope>NUCLEOTIDE SEQUENCE [LARGE SCALE GENOMIC DNA]</scope>
    <source>
        <strain evidence="1 2">HMF5036</strain>
    </source>
</reference>
<protein>
    <submittedName>
        <fullName evidence="1">Uncharacterized protein</fullName>
    </submittedName>
</protein>
<dbReference type="EMBL" id="JAFMYU010000012">
    <property type="protein sequence ID" value="MBO0932450.1"/>
    <property type="molecule type" value="Genomic_DNA"/>
</dbReference>
<comment type="caution">
    <text evidence="1">The sequence shown here is derived from an EMBL/GenBank/DDBJ whole genome shotgun (WGS) entry which is preliminary data.</text>
</comment>
<name>A0A939G7I7_9BACT</name>
<proteinExistence type="predicted"/>
<dbReference type="RefSeq" id="WP_207336411.1">
    <property type="nucleotide sequence ID" value="NZ_JAFMYU010000012.1"/>
</dbReference>
<sequence>MSPLFIIGKQTLIALIISLFLTESARPPDALFGDYSRRLTTSVKGRHTHQNKVGQPDRVRILRSQDGDANVVVSLTFDQGQVCELEGRAVWAKGQLTLTADGLDETKPCQLVLRLNGSVLTLQDTELRCQGAYCGTRGAFDGARFQKIRRTH</sequence>
<accession>A0A939G7I7</accession>
<evidence type="ECO:0000313" key="1">
    <source>
        <dbReference type="EMBL" id="MBO0932450.1"/>
    </source>
</evidence>
<gene>
    <name evidence="1" type="ORF">J2I48_15670</name>
</gene>
<dbReference type="AlphaFoldDB" id="A0A939G7I7"/>
<keyword evidence="2" id="KW-1185">Reference proteome</keyword>
<evidence type="ECO:0000313" key="2">
    <source>
        <dbReference type="Proteomes" id="UP000664795"/>
    </source>
</evidence>
<organism evidence="1 2">
    <name type="scientific">Fibrella aquatilis</name>
    <dbReference type="NCBI Taxonomy" id="2817059"/>
    <lineage>
        <taxon>Bacteria</taxon>
        <taxon>Pseudomonadati</taxon>
        <taxon>Bacteroidota</taxon>
        <taxon>Cytophagia</taxon>
        <taxon>Cytophagales</taxon>
        <taxon>Spirosomataceae</taxon>
        <taxon>Fibrella</taxon>
    </lineage>
</organism>
<dbReference type="Proteomes" id="UP000664795">
    <property type="component" value="Unassembled WGS sequence"/>
</dbReference>